<keyword evidence="5" id="KW-1185">Reference proteome</keyword>
<feature type="domain" description="N-acetyltransferase" evidence="3">
    <location>
        <begin position="3"/>
        <end position="172"/>
    </location>
</feature>
<name>A0A5S3PV43_9FLAO</name>
<dbReference type="InterPro" id="IPR016181">
    <property type="entry name" value="Acyl_CoA_acyltransferase"/>
</dbReference>
<gene>
    <name evidence="4" type="ORF">FEE95_05455</name>
</gene>
<keyword evidence="2" id="KW-0012">Acyltransferase</keyword>
<protein>
    <submittedName>
        <fullName evidence="4">GNAT family N-acetyltransferase</fullName>
    </submittedName>
</protein>
<dbReference type="Pfam" id="PF00583">
    <property type="entry name" value="Acetyltransf_1"/>
    <property type="match status" value="1"/>
</dbReference>
<organism evidence="4 5">
    <name type="scientific">Maribacter algarum</name>
    <name type="common">ex Zhang et al. 2020</name>
    <dbReference type="NCBI Taxonomy" id="2578118"/>
    <lineage>
        <taxon>Bacteria</taxon>
        <taxon>Pseudomonadati</taxon>
        <taxon>Bacteroidota</taxon>
        <taxon>Flavobacteriia</taxon>
        <taxon>Flavobacteriales</taxon>
        <taxon>Flavobacteriaceae</taxon>
        <taxon>Maribacter</taxon>
    </lineage>
</organism>
<dbReference type="PANTHER" id="PTHR43420:SF47">
    <property type="entry name" value="N-ACETYLTRANSFERASE DOMAIN-CONTAINING PROTEIN"/>
    <property type="match status" value="1"/>
</dbReference>
<accession>A0A5S3PV43</accession>
<evidence type="ECO:0000259" key="3">
    <source>
        <dbReference type="PROSITE" id="PS51186"/>
    </source>
</evidence>
<evidence type="ECO:0000313" key="5">
    <source>
        <dbReference type="Proteomes" id="UP000310314"/>
    </source>
</evidence>
<sequence>MPLHFKKCTFLELVELVEISRRTFVDSFEKDNDPEDFKDYIDSAFEKSNIANQLKNPYSHFYFAFKDGQLAGYFKLNIEDAQTDINSEEAIELERIYVLTEFQGQKIGKHILQEAIRLASQLKKEYMWLGVWEKNTDAIRFYQKNGFTKFGTHPYYIGNDKQTDWLMRVELKKASPAMERLQNG</sequence>
<dbReference type="OrthoDB" id="7205533at2"/>
<reference evidence="4 5" key="1">
    <citation type="submission" date="2019-05" db="EMBL/GenBank/DDBJ databases">
        <authorList>
            <person name="Zhang J.-Y."/>
            <person name="Feg X."/>
            <person name="Du Z.-J."/>
        </authorList>
    </citation>
    <scope>NUCLEOTIDE SEQUENCE [LARGE SCALE GENOMIC DNA]</scope>
    <source>
        <strain evidence="4 5">RZ26</strain>
    </source>
</reference>
<dbReference type="PROSITE" id="PS51186">
    <property type="entry name" value="GNAT"/>
    <property type="match status" value="1"/>
</dbReference>
<dbReference type="SUPFAM" id="SSF55729">
    <property type="entry name" value="Acyl-CoA N-acyltransferases (Nat)"/>
    <property type="match status" value="1"/>
</dbReference>
<dbReference type="CDD" id="cd04301">
    <property type="entry name" value="NAT_SF"/>
    <property type="match status" value="1"/>
</dbReference>
<dbReference type="AlphaFoldDB" id="A0A5S3PV43"/>
<dbReference type="Proteomes" id="UP000310314">
    <property type="component" value="Unassembled WGS sequence"/>
</dbReference>
<dbReference type="InterPro" id="IPR000182">
    <property type="entry name" value="GNAT_dom"/>
</dbReference>
<dbReference type="GO" id="GO:0016747">
    <property type="term" value="F:acyltransferase activity, transferring groups other than amino-acyl groups"/>
    <property type="evidence" value="ECO:0007669"/>
    <property type="project" value="InterPro"/>
</dbReference>
<evidence type="ECO:0000313" key="4">
    <source>
        <dbReference type="EMBL" id="TMM58879.1"/>
    </source>
</evidence>
<evidence type="ECO:0000256" key="1">
    <source>
        <dbReference type="ARBA" id="ARBA00022679"/>
    </source>
</evidence>
<comment type="caution">
    <text evidence="4">The sequence shown here is derived from an EMBL/GenBank/DDBJ whole genome shotgun (WGS) entry which is preliminary data.</text>
</comment>
<keyword evidence="1 4" id="KW-0808">Transferase</keyword>
<dbReference type="PANTHER" id="PTHR43420">
    <property type="entry name" value="ACETYLTRANSFERASE"/>
    <property type="match status" value="1"/>
</dbReference>
<proteinExistence type="predicted"/>
<dbReference type="InterPro" id="IPR050680">
    <property type="entry name" value="YpeA/RimI_acetyltransf"/>
</dbReference>
<dbReference type="RefSeq" id="WP_138656812.1">
    <property type="nucleotide sequence ID" value="NZ_VATY01000001.1"/>
</dbReference>
<evidence type="ECO:0000256" key="2">
    <source>
        <dbReference type="ARBA" id="ARBA00023315"/>
    </source>
</evidence>
<dbReference type="EMBL" id="VATY01000001">
    <property type="protein sequence ID" value="TMM58879.1"/>
    <property type="molecule type" value="Genomic_DNA"/>
</dbReference>
<dbReference type="Gene3D" id="3.40.630.30">
    <property type="match status" value="1"/>
</dbReference>